<dbReference type="Gene3D" id="3.90.550.10">
    <property type="entry name" value="Spore Coat Polysaccharide Biosynthesis Protein SpsA, Chain A"/>
    <property type="match status" value="1"/>
</dbReference>
<dbReference type="InterPro" id="IPR050834">
    <property type="entry name" value="Glycosyltransf_2"/>
</dbReference>
<feature type="domain" description="Glycosyltransferase 2-like" evidence="1">
    <location>
        <begin position="17"/>
        <end position="140"/>
    </location>
</feature>
<dbReference type="InterPro" id="IPR029044">
    <property type="entry name" value="Nucleotide-diphossugar_trans"/>
</dbReference>
<dbReference type="PANTHER" id="PTHR43685:SF2">
    <property type="entry name" value="GLYCOSYLTRANSFERASE 2-LIKE DOMAIN-CONTAINING PROTEIN"/>
    <property type="match status" value="1"/>
</dbReference>
<protein>
    <recommendedName>
        <fullName evidence="1">Glycosyltransferase 2-like domain-containing protein</fullName>
    </recommendedName>
</protein>
<proteinExistence type="predicted"/>
<gene>
    <name evidence="2" type="ORF">GCM10022239_09290</name>
</gene>
<evidence type="ECO:0000313" key="2">
    <source>
        <dbReference type="EMBL" id="GAA3735386.1"/>
    </source>
</evidence>
<keyword evidence="3" id="KW-1185">Reference proteome</keyword>
<reference evidence="3" key="1">
    <citation type="journal article" date="2019" name="Int. J. Syst. Evol. Microbiol.">
        <title>The Global Catalogue of Microorganisms (GCM) 10K type strain sequencing project: providing services to taxonomists for standard genome sequencing and annotation.</title>
        <authorList>
            <consortium name="The Broad Institute Genomics Platform"/>
            <consortium name="The Broad Institute Genome Sequencing Center for Infectious Disease"/>
            <person name="Wu L."/>
            <person name="Ma J."/>
        </authorList>
    </citation>
    <scope>NUCLEOTIDE SEQUENCE [LARGE SCALE GENOMIC DNA]</scope>
    <source>
        <strain evidence="3">JCM 16949</strain>
    </source>
</reference>
<name>A0ABP7FB05_9MICO</name>
<sequence length="341" mass="37751">MPRLAIVQHNASRLTVSVALCTYNGSRFIAEQLRSILTQSPPPDQLVISDDGSTDGTLDVVRAELAAQPARARAMLQVTILENASPLGVTRNFESAVRACTGDIIALSDQDDVWVPGRLARAKETFVARPELLLLHSDARLVDDDGVPIGQTLFEAIEFTPGEQREVKDGHALAVLVRRNVVTGATVLFRRNLLNHAIPFSDVWVHDEWLAIIASIVGTVDFDSEQVIDYRQHTGNQIGAAKPTLRVKISRLREPRDERNQHLVGRVEALLGRVIGLGEAVPTGVVEIVTKKLEHERFRRDLPVTPLFRVVPVLREASAGGYRRYGRAHYDVLRDLVQPDT</sequence>
<comment type="caution">
    <text evidence="2">The sequence shown here is derived from an EMBL/GenBank/DDBJ whole genome shotgun (WGS) entry which is preliminary data.</text>
</comment>
<dbReference type="InterPro" id="IPR001173">
    <property type="entry name" value="Glyco_trans_2-like"/>
</dbReference>
<dbReference type="EMBL" id="BAABAE010000002">
    <property type="protein sequence ID" value="GAA3735386.1"/>
    <property type="molecule type" value="Genomic_DNA"/>
</dbReference>
<dbReference type="SUPFAM" id="SSF53448">
    <property type="entry name" value="Nucleotide-diphospho-sugar transferases"/>
    <property type="match status" value="1"/>
</dbReference>
<evidence type="ECO:0000313" key="3">
    <source>
        <dbReference type="Proteomes" id="UP001501004"/>
    </source>
</evidence>
<organism evidence="2 3">
    <name type="scientific">Leifsonella bigeumensis</name>
    <dbReference type="NCBI Taxonomy" id="433643"/>
    <lineage>
        <taxon>Bacteria</taxon>
        <taxon>Bacillati</taxon>
        <taxon>Actinomycetota</taxon>
        <taxon>Actinomycetes</taxon>
        <taxon>Micrococcales</taxon>
        <taxon>Microbacteriaceae</taxon>
        <taxon>Leifsonella</taxon>
    </lineage>
</organism>
<dbReference type="Pfam" id="PF00535">
    <property type="entry name" value="Glycos_transf_2"/>
    <property type="match status" value="1"/>
</dbReference>
<accession>A0ABP7FB05</accession>
<dbReference type="CDD" id="cd04196">
    <property type="entry name" value="GT_2_like_d"/>
    <property type="match status" value="1"/>
</dbReference>
<evidence type="ECO:0000259" key="1">
    <source>
        <dbReference type="Pfam" id="PF00535"/>
    </source>
</evidence>
<dbReference type="Proteomes" id="UP001501004">
    <property type="component" value="Unassembled WGS sequence"/>
</dbReference>
<dbReference type="PANTHER" id="PTHR43685">
    <property type="entry name" value="GLYCOSYLTRANSFERASE"/>
    <property type="match status" value="1"/>
</dbReference>